<dbReference type="Proteomes" id="UP000046155">
    <property type="component" value="Unassembled WGS sequence"/>
</dbReference>
<evidence type="ECO:0000313" key="4">
    <source>
        <dbReference type="Proteomes" id="UP000046155"/>
    </source>
</evidence>
<name>A0A0B7ML70_9FIRM</name>
<dbReference type="Pfam" id="PF01609">
    <property type="entry name" value="DDE_Tnp_1"/>
    <property type="match status" value="1"/>
</dbReference>
<protein>
    <submittedName>
        <fullName evidence="3">Transposase</fullName>
    </submittedName>
</protein>
<proteinExistence type="predicted"/>
<organism evidence="3 4">
    <name type="scientific">Syntrophaceticus schinkii</name>
    <dbReference type="NCBI Taxonomy" id="499207"/>
    <lineage>
        <taxon>Bacteria</taxon>
        <taxon>Bacillati</taxon>
        <taxon>Bacillota</taxon>
        <taxon>Clostridia</taxon>
        <taxon>Thermoanaerobacterales</taxon>
        <taxon>Thermoanaerobacterales Family III. Incertae Sedis</taxon>
        <taxon>Syntrophaceticus</taxon>
    </lineage>
</organism>
<feature type="domain" description="Transposase IS4-like" evidence="1">
    <location>
        <begin position="72"/>
        <end position="329"/>
    </location>
</feature>
<dbReference type="PANTHER" id="PTHR30298:SF0">
    <property type="entry name" value="PROTEIN YBFL-RELATED"/>
    <property type="match status" value="1"/>
</dbReference>
<gene>
    <name evidence="3" type="ORF">SSCH_300026</name>
</gene>
<dbReference type="InterPro" id="IPR047647">
    <property type="entry name" value="ISAs1_transpos"/>
</dbReference>
<evidence type="ECO:0000259" key="2">
    <source>
        <dbReference type="Pfam" id="PF13808"/>
    </source>
</evidence>
<dbReference type="EMBL" id="CDRZ01000224">
    <property type="protein sequence ID" value="CEO88953.1"/>
    <property type="molecule type" value="Genomic_DNA"/>
</dbReference>
<dbReference type="PANTHER" id="PTHR30298">
    <property type="entry name" value="H REPEAT-ASSOCIATED PREDICTED TRANSPOSASE"/>
    <property type="match status" value="1"/>
</dbReference>
<dbReference type="GO" id="GO:0004803">
    <property type="term" value="F:transposase activity"/>
    <property type="evidence" value="ECO:0007669"/>
    <property type="project" value="InterPro"/>
</dbReference>
<reference evidence="4" key="1">
    <citation type="submission" date="2015-01" db="EMBL/GenBank/DDBJ databases">
        <authorList>
            <person name="Manzoor Shahid"/>
            <person name="Zubair Saima"/>
        </authorList>
    </citation>
    <scope>NUCLEOTIDE SEQUENCE [LARGE SCALE GENOMIC DNA]</scope>
    <source>
        <strain evidence="4">Sp3</strain>
    </source>
</reference>
<dbReference type="Pfam" id="PF13808">
    <property type="entry name" value="DDE_Tnp_1_assoc"/>
    <property type="match status" value="1"/>
</dbReference>
<evidence type="ECO:0000313" key="3">
    <source>
        <dbReference type="EMBL" id="CEO88953.1"/>
    </source>
</evidence>
<evidence type="ECO:0000259" key="1">
    <source>
        <dbReference type="Pfam" id="PF01609"/>
    </source>
</evidence>
<feature type="domain" description="H repeat-associated protein N-terminal" evidence="2">
    <location>
        <begin position="2"/>
        <end position="64"/>
    </location>
</feature>
<dbReference type="AlphaFoldDB" id="A0A0B7ML70"/>
<dbReference type="GO" id="GO:0003677">
    <property type="term" value="F:DNA binding"/>
    <property type="evidence" value="ECO:0007669"/>
    <property type="project" value="InterPro"/>
</dbReference>
<dbReference type="InterPro" id="IPR032806">
    <property type="entry name" value="YbfD_N"/>
</dbReference>
<keyword evidence="4" id="KW-1185">Reference proteome</keyword>
<dbReference type="GO" id="GO:0006313">
    <property type="term" value="P:DNA transposition"/>
    <property type="evidence" value="ECO:0007669"/>
    <property type="project" value="InterPro"/>
</dbReference>
<dbReference type="InterPro" id="IPR002559">
    <property type="entry name" value="Transposase_11"/>
</dbReference>
<dbReference type="NCBIfam" id="NF033564">
    <property type="entry name" value="transpos_ISAs1"/>
    <property type="match status" value="1"/>
</dbReference>
<dbReference type="InterPro" id="IPR051698">
    <property type="entry name" value="Transposase_11-like"/>
</dbReference>
<sequence>MTCGIICGYDEFELIHVWAKAPDTQKWLKKYIALPNGIPSLSTLKRGFSVIRPEEFSTRFISWMNAVLQLPEKDVVSVDGKTSRGSKDERKGQKALHMVSALCHSHGLVIGQVKTDEKSNEITAIPELLDQLLIEGSIVTIDAIGLQTKIVTKIVNDNKADYVINLKGNQEVFQQEVKEYFTDLEQSGKLEQIKHQAVQEGAHVKNSAGLQVLSTLEKGHGRIERRTYYYSTDINWMVDAKRDWTKLIGIGMVLREVEYTAEPGKTTNETVFYVGSVGNVADFARAARTHWGVESMHWSLDVIFGDDHNRTRETAAAQNLAIVKRMVFNTLKNETKIYPKMSKPKKRVVAATDPSYRDVLINLNFKDR</sequence>
<accession>A0A0B7ML70</accession>